<keyword evidence="1" id="KW-0812">Transmembrane</keyword>
<proteinExistence type="predicted"/>
<keyword evidence="1" id="KW-0472">Membrane</keyword>
<evidence type="ECO:0000313" key="2">
    <source>
        <dbReference type="EMBL" id="OAP87346.1"/>
    </source>
</evidence>
<feature type="transmembrane region" description="Helical" evidence="1">
    <location>
        <begin position="98"/>
        <end position="125"/>
    </location>
</feature>
<name>A0A179B6L2_ACIFR</name>
<dbReference type="RefSeq" id="WP_064220236.1">
    <property type="nucleotide sequence ID" value="NZ_LVXZ01000273.1"/>
</dbReference>
<organism evidence="2 3">
    <name type="scientific">Acidithiobacillus ferrooxidans</name>
    <name type="common">Thiobacillus ferrooxidans</name>
    <dbReference type="NCBI Taxonomy" id="920"/>
    <lineage>
        <taxon>Bacteria</taxon>
        <taxon>Pseudomonadati</taxon>
        <taxon>Pseudomonadota</taxon>
        <taxon>Acidithiobacillia</taxon>
        <taxon>Acidithiobacillales</taxon>
        <taxon>Acidithiobacillaceae</taxon>
        <taxon>Acidithiobacillus</taxon>
    </lineage>
</organism>
<gene>
    <name evidence="2" type="ORF">A4H96_14570</name>
</gene>
<reference evidence="2 3" key="1">
    <citation type="submission" date="2016-04" db="EMBL/GenBank/DDBJ databases">
        <title>Acidithiobacillus ferrooxidans genome sequencing and assembly.</title>
        <authorList>
            <person name="Zhou Z."/>
        </authorList>
    </citation>
    <scope>NUCLEOTIDE SEQUENCE [LARGE SCALE GENOMIC DNA]</scope>
    <source>
        <strain evidence="2 3">BY0502</strain>
    </source>
</reference>
<evidence type="ECO:0000313" key="3">
    <source>
        <dbReference type="Proteomes" id="UP000078302"/>
    </source>
</evidence>
<protein>
    <recommendedName>
        <fullName evidence="4">TM2 domain-containing protein</fullName>
    </recommendedName>
</protein>
<dbReference type="EMBL" id="LVXZ01000273">
    <property type="protein sequence ID" value="OAP87346.1"/>
    <property type="molecule type" value="Genomic_DNA"/>
</dbReference>
<evidence type="ECO:0008006" key="4">
    <source>
        <dbReference type="Google" id="ProtNLM"/>
    </source>
</evidence>
<keyword evidence="3" id="KW-1185">Reference proteome</keyword>
<dbReference type="Proteomes" id="UP000078302">
    <property type="component" value="Unassembled WGS sequence"/>
</dbReference>
<dbReference type="AlphaFoldDB" id="A0A179B6L2"/>
<comment type="caution">
    <text evidence="2">The sequence shown here is derived from an EMBL/GenBank/DDBJ whole genome shotgun (WGS) entry which is preliminary data.</text>
</comment>
<sequence>MLAFLVFLGVIIIFILKINKQSKINKDRSSDFSGPQERQQDLSSMIIANNGSDTQTVSSKLSEEKEQSNWTAFFLSLLFSGMGQIYQRKIGLGLTYTISAAISALVGLWPLALIIQLASAIHALYGPVYYNGKANIAAPKYSPKNNGYHLDGKQQYFEMLIAKIEEINNENLLNTNETSKDQCVVKALITFRDQIRSLGLSDYTDGIILLKTRKLITERQFDLFFNADEANTQKNTSSDSEPIVTRNPGAVMIESDYSDIEEKIRDIADQLSEGRITADEHENEQLRTITELTRKSKMNGDQYYQSVVRQLVVQRLLDKQFISLAESIYQSL</sequence>
<evidence type="ECO:0000256" key="1">
    <source>
        <dbReference type="SAM" id="Phobius"/>
    </source>
</evidence>
<keyword evidence="1" id="KW-1133">Transmembrane helix</keyword>
<accession>A0A179B6L2</accession>